<sequence>RRPLEPPYTGPHEVVRRVNERTFIIRINDGERTVSTDCLKPAFIA</sequence>
<evidence type="ECO:0000313" key="2">
    <source>
        <dbReference type="Proteomes" id="UP000008237"/>
    </source>
</evidence>
<keyword evidence="2" id="KW-1185">Reference proteome</keyword>
<gene>
    <name evidence="1" type="ORF">EAI_17032</name>
</gene>
<organism evidence="2">
    <name type="scientific">Harpegnathos saltator</name>
    <name type="common">Jerdon's jumping ant</name>
    <dbReference type="NCBI Taxonomy" id="610380"/>
    <lineage>
        <taxon>Eukaryota</taxon>
        <taxon>Metazoa</taxon>
        <taxon>Ecdysozoa</taxon>
        <taxon>Arthropoda</taxon>
        <taxon>Hexapoda</taxon>
        <taxon>Insecta</taxon>
        <taxon>Pterygota</taxon>
        <taxon>Neoptera</taxon>
        <taxon>Endopterygota</taxon>
        <taxon>Hymenoptera</taxon>
        <taxon>Apocrita</taxon>
        <taxon>Aculeata</taxon>
        <taxon>Formicoidea</taxon>
        <taxon>Formicidae</taxon>
        <taxon>Ponerinae</taxon>
        <taxon>Ponerini</taxon>
        <taxon>Harpegnathos</taxon>
    </lineage>
</organism>
<dbReference type="InParanoid" id="E2C885"/>
<evidence type="ECO:0000313" key="1">
    <source>
        <dbReference type="EMBL" id="EFN75849.1"/>
    </source>
</evidence>
<feature type="non-terminal residue" evidence="1">
    <location>
        <position position="1"/>
    </location>
</feature>
<accession>E2C885</accession>
<proteinExistence type="predicted"/>
<feature type="non-terminal residue" evidence="1">
    <location>
        <position position="45"/>
    </location>
</feature>
<reference evidence="1 2" key="1">
    <citation type="journal article" date="2010" name="Science">
        <title>Genomic comparison of the ants Camponotus floridanus and Harpegnathos saltator.</title>
        <authorList>
            <person name="Bonasio R."/>
            <person name="Zhang G."/>
            <person name="Ye C."/>
            <person name="Mutti N.S."/>
            <person name="Fang X."/>
            <person name="Qin N."/>
            <person name="Donahue G."/>
            <person name="Yang P."/>
            <person name="Li Q."/>
            <person name="Li C."/>
            <person name="Zhang P."/>
            <person name="Huang Z."/>
            <person name="Berger S.L."/>
            <person name="Reinberg D."/>
            <person name="Wang J."/>
            <person name="Liebig J."/>
        </authorList>
    </citation>
    <scope>NUCLEOTIDE SEQUENCE [LARGE SCALE GENOMIC DNA]</scope>
    <source>
        <strain evidence="1 2">R22 G/1</strain>
    </source>
</reference>
<dbReference type="AlphaFoldDB" id="E2C885"/>
<name>E2C885_HARSA</name>
<dbReference type="EMBL" id="GL453577">
    <property type="protein sequence ID" value="EFN75849.1"/>
    <property type="molecule type" value="Genomic_DNA"/>
</dbReference>
<protein>
    <submittedName>
        <fullName evidence="1">Uncharacterized protein</fullName>
    </submittedName>
</protein>
<dbReference type="Proteomes" id="UP000008237">
    <property type="component" value="Unassembled WGS sequence"/>
</dbReference>